<name>A0A815EKA8_9BILA</name>
<dbReference type="Proteomes" id="UP000677228">
    <property type="component" value="Unassembled WGS sequence"/>
</dbReference>
<feature type="region of interest" description="Disordered" evidence="1">
    <location>
        <begin position="1"/>
        <end position="29"/>
    </location>
</feature>
<dbReference type="EMBL" id="CAJOBC010040668">
    <property type="protein sequence ID" value="CAF4142276.1"/>
    <property type="molecule type" value="Genomic_DNA"/>
</dbReference>
<evidence type="ECO:0000313" key="2">
    <source>
        <dbReference type="EMBL" id="CAF0769514.1"/>
    </source>
</evidence>
<dbReference type="EMBL" id="CAJNOK010000694">
    <property type="protein sequence ID" value="CAF0769514.1"/>
    <property type="molecule type" value="Genomic_DNA"/>
</dbReference>
<dbReference type="EMBL" id="CAJNOQ010012771">
    <property type="protein sequence ID" value="CAF1307687.1"/>
    <property type="molecule type" value="Genomic_DNA"/>
</dbReference>
<dbReference type="Proteomes" id="UP000663829">
    <property type="component" value="Unassembled WGS sequence"/>
</dbReference>
<dbReference type="Proteomes" id="UP000681722">
    <property type="component" value="Unassembled WGS sequence"/>
</dbReference>
<sequence>MAKASLVELEETTPAADDSTIRITPPDRGCALPKERKVIRLTESQIKYLTEKFGEGVQQTIRWKPEEESAEMQRKRFEE</sequence>
<evidence type="ECO:0000313" key="4">
    <source>
        <dbReference type="EMBL" id="CAF3550152.1"/>
    </source>
</evidence>
<dbReference type="EMBL" id="CAJOBA010000693">
    <property type="protein sequence ID" value="CAF3550152.1"/>
    <property type="molecule type" value="Genomic_DNA"/>
</dbReference>
<reference evidence="3" key="1">
    <citation type="submission" date="2021-02" db="EMBL/GenBank/DDBJ databases">
        <authorList>
            <person name="Nowell W R."/>
        </authorList>
    </citation>
    <scope>NUCLEOTIDE SEQUENCE</scope>
</reference>
<accession>A0A815EKA8</accession>
<protein>
    <submittedName>
        <fullName evidence="3">Uncharacterized protein</fullName>
    </submittedName>
</protein>
<evidence type="ECO:0000256" key="1">
    <source>
        <dbReference type="SAM" id="MobiDB-lite"/>
    </source>
</evidence>
<keyword evidence="6" id="KW-1185">Reference proteome</keyword>
<evidence type="ECO:0000313" key="5">
    <source>
        <dbReference type="EMBL" id="CAF4142276.1"/>
    </source>
</evidence>
<evidence type="ECO:0000313" key="3">
    <source>
        <dbReference type="EMBL" id="CAF1307687.1"/>
    </source>
</evidence>
<proteinExistence type="predicted"/>
<organism evidence="3 6">
    <name type="scientific">Didymodactylos carnosus</name>
    <dbReference type="NCBI Taxonomy" id="1234261"/>
    <lineage>
        <taxon>Eukaryota</taxon>
        <taxon>Metazoa</taxon>
        <taxon>Spiralia</taxon>
        <taxon>Gnathifera</taxon>
        <taxon>Rotifera</taxon>
        <taxon>Eurotatoria</taxon>
        <taxon>Bdelloidea</taxon>
        <taxon>Philodinida</taxon>
        <taxon>Philodinidae</taxon>
        <taxon>Didymodactylos</taxon>
    </lineage>
</organism>
<dbReference type="AlphaFoldDB" id="A0A815EKA8"/>
<comment type="caution">
    <text evidence="3">The sequence shown here is derived from an EMBL/GenBank/DDBJ whole genome shotgun (WGS) entry which is preliminary data.</text>
</comment>
<gene>
    <name evidence="3" type="ORF">GPM918_LOCUS28840</name>
    <name evidence="2" type="ORF">OVA965_LOCUS3006</name>
    <name evidence="5" type="ORF">SRO942_LOCUS29368</name>
    <name evidence="4" type="ORF">TMI583_LOCUS3003</name>
</gene>
<evidence type="ECO:0000313" key="6">
    <source>
        <dbReference type="Proteomes" id="UP000663829"/>
    </source>
</evidence>
<dbReference type="Proteomes" id="UP000682733">
    <property type="component" value="Unassembled WGS sequence"/>
</dbReference>